<dbReference type="PANTHER" id="PTHR32015:SF1">
    <property type="entry name" value="LIPASE"/>
    <property type="match status" value="1"/>
</dbReference>
<dbReference type="Pfam" id="PF01674">
    <property type="entry name" value="Lipase_2"/>
    <property type="match status" value="1"/>
</dbReference>
<dbReference type="PROSITE" id="PS51318">
    <property type="entry name" value="TAT"/>
    <property type="match status" value="1"/>
</dbReference>
<dbReference type="Gene3D" id="3.40.50.1820">
    <property type="entry name" value="alpha/beta hydrolase"/>
    <property type="match status" value="1"/>
</dbReference>
<dbReference type="InterPro" id="IPR006311">
    <property type="entry name" value="TAT_signal"/>
</dbReference>
<dbReference type="GO" id="GO:0016787">
    <property type="term" value="F:hydrolase activity"/>
    <property type="evidence" value="ECO:0007669"/>
    <property type="project" value="UniProtKB-KW"/>
</dbReference>
<feature type="signal peptide" evidence="1">
    <location>
        <begin position="1"/>
        <end position="37"/>
    </location>
</feature>
<keyword evidence="3" id="KW-1185">Reference proteome</keyword>
<evidence type="ECO:0000313" key="2">
    <source>
        <dbReference type="EMBL" id="MBD1318468.1"/>
    </source>
</evidence>
<dbReference type="InterPro" id="IPR029058">
    <property type="entry name" value="AB_hydrolase_fold"/>
</dbReference>
<keyword evidence="2" id="KW-0378">Hydrolase</keyword>
<comment type="caution">
    <text evidence="2">The sequence shown here is derived from an EMBL/GenBank/DDBJ whole genome shotgun (WGS) entry which is preliminary data.</text>
</comment>
<accession>A0ABR7W6T8</accession>
<organism evidence="2 3">
    <name type="scientific">Gordonia hankookensis</name>
    <dbReference type="NCBI Taxonomy" id="589403"/>
    <lineage>
        <taxon>Bacteria</taxon>
        <taxon>Bacillati</taxon>
        <taxon>Actinomycetota</taxon>
        <taxon>Actinomycetes</taxon>
        <taxon>Mycobacteriales</taxon>
        <taxon>Gordoniaceae</taxon>
        <taxon>Gordonia</taxon>
    </lineage>
</organism>
<protein>
    <submittedName>
        <fullName evidence="2">Alpha/beta fold hydrolase</fullName>
    </submittedName>
</protein>
<dbReference type="SUPFAM" id="SSF53474">
    <property type="entry name" value="alpha/beta-Hydrolases"/>
    <property type="match status" value="1"/>
</dbReference>
<evidence type="ECO:0000256" key="1">
    <source>
        <dbReference type="SAM" id="SignalP"/>
    </source>
</evidence>
<name>A0ABR7W6T8_9ACTN</name>
<dbReference type="RefSeq" id="WP_190265622.1">
    <property type="nucleotide sequence ID" value="NZ_BAABAD010000003.1"/>
</dbReference>
<gene>
    <name evidence="2" type="ORF">IDF66_02630</name>
</gene>
<reference evidence="2 3" key="1">
    <citation type="submission" date="2020-09" db="EMBL/GenBank/DDBJ databases">
        <title>Novel species in genus Gordonia.</title>
        <authorList>
            <person name="Zhang G."/>
        </authorList>
    </citation>
    <scope>NUCLEOTIDE SEQUENCE [LARGE SCALE GENOMIC DNA]</scope>
    <source>
        <strain evidence="2 3">ON-33</strain>
    </source>
</reference>
<evidence type="ECO:0000313" key="3">
    <source>
        <dbReference type="Proteomes" id="UP000602395"/>
    </source>
</evidence>
<proteinExistence type="predicted"/>
<sequence length="370" mass="38019">MGQAIASRGWRRRLMGGAIAVAAVVSLAWGAAAPASAATQQGLDATIKSGLKKRVADDVILSGSSTSKVPAGSGKKEDDFWKAFGNGLGNPDVAPPGANDWNCKASDGRTPVVLVHGTWENAYNNWAYLSPYLKRAGMCVFALNYGILSAAGGGGLGSAIPGAYGTGDIAQSAEQLASFVDRVRSSTGASKVNIVGHSQGGLVARQYLKFDGGADKVDRLVTLGATNHGTTLLGIGTLGRLINNAGIDVLGPIALGVGVSGIQQVYDSEFLKKLNAGGDTVPGVKYTVIGTKYDEVTTPYQSTFLNGPDVRNITLQDGCGIDTSDHLALSYSLRAVSIVLNTFSAKIPVVPGGPGVPVPVVCSPNAWLFG</sequence>
<feature type="chain" id="PRO_5046108648" evidence="1">
    <location>
        <begin position="38"/>
        <end position="370"/>
    </location>
</feature>
<dbReference type="PANTHER" id="PTHR32015">
    <property type="entry name" value="FASTING INDUCED LIPASE"/>
    <property type="match status" value="1"/>
</dbReference>
<keyword evidence="1" id="KW-0732">Signal</keyword>
<dbReference type="InterPro" id="IPR002918">
    <property type="entry name" value="Lipase_EstA/Esterase_EstB"/>
</dbReference>
<dbReference type="Proteomes" id="UP000602395">
    <property type="component" value="Unassembled WGS sequence"/>
</dbReference>
<dbReference type="EMBL" id="JACWMS010000001">
    <property type="protein sequence ID" value="MBD1318468.1"/>
    <property type="molecule type" value="Genomic_DNA"/>
</dbReference>